<dbReference type="Pfam" id="PF01047">
    <property type="entry name" value="MarR"/>
    <property type="match status" value="1"/>
</dbReference>
<evidence type="ECO:0000256" key="2">
    <source>
        <dbReference type="ARBA" id="ARBA00023125"/>
    </source>
</evidence>
<dbReference type="InterPro" id="IPR000835">
    <property type="entry name" value="HTH_MarR-typ"/>
</dbReference>
<sequence length="167" mass="19592">MQNEDRVFETFLRQYRGIFRVLINAAEQITSQYAVSFEQYLLLKQIHEQRNITLSELADSTRTTRSAAARKLRALLLDGFVEQEAKLDDRRVKYLRLTDKGTDVEHDIRQAFLQSAQTWEQIPTSLTPADITSFFTQYQQSIAVWDRNRPKFQRPVLRAKKDELSGH</sequence>
<dbReference type="GO" id="GO:0003700">
    <property type="term" value="F:DNA-binding transcription factor activity"/>
    <property type="evidence" value="ECO:0007669"/>
    <property type="project" value="InterPro"/>
</dbReference>
<evidence type="ECO:0000259" key="4">
    <source>
        <dbReference type="PROSITE" id="PS50995"/>
    </source>
</evidence>
<dbReference type="PANTHER" id="PTHR33164:SF43">
    <property type="entry name" value="HTH-TYPE TRANSCRIPTIONAL REPRESSOR YETL"/>
    <property type="match status" value="1"/>
</dbReference>
<dbReference type="GeneID" id="56993747"/>
<reference evidence="6" key="1">
    <citation type="submission" date="2018-05" db="EMBL/GenBank/DDBJ databases">
        <title>Genome Comparison of Lactic Acid Bacteria Isolated from non-Wheat Sourdough.</title>
        <authorList>
            <person name="Rice T."/>
            <person name="Axel C."/>
            <person name="Lynch K.M."/>
            <person name="Benz C."/>
            <person name="Arendt E.K."/>
            <person name="Coffey A."/>
        </authorList>
    </citation>
    <scope>NUCLEOTIDE SEQUENCE</scope>
    <source>
        <strain evidence="6">TR055</strain>
    </source>
</reference>
<dbReference type="InterPro" id="IPR023187">
    <property type="entry name" value="Tscrpt_reg_MarR-type_CS"/>
</dbReference>
<dbReference type="PRINTS" id="PR00598">
    <property type="entry name" value="HTHMARR"/>
</dbReference>
<feature type="domain" description="HTH marR-type" evidence="4">
    <location>
        <begin position="4"/>
        <end position="143"/>
    </location>
</feature>
<dbReference type="AlphaFoldDB" id="A0A0D0GZM0"/>
<gene>
    <name evidence="6" type="ORF">DIS17_03260</name>
    <name evidence="5" type="ORF">UCCLBBS449_2021</name>
</gene>
<dbReference type="PROSITE" id="PS50995">
    <property type="entry name" value="HTH_MARR_2"/>
    <property type="match status" value="1"/>
</dbReference>
<keyword evidence="2" id="KW-0238">DNA-binding</keyword>
<evidence type="ECO:0000256" key="1">
    <source>
        <dbReference type="ARBA" id="ARBA00023015"/>
    </source>
</evidence>
<dbReference type="InterPro" id="IPR036388">
    <property type="entry name" value="WH-like_DNA-bd_sf"/>
</dbReference>
<dbReference type="SUPFAM" id="SSF46785">
    <property type="entry name" value="Winged helix' DNA-binding domain"/>
    <property type="match status" value="1"/>
</dbReference>
<keyword evidence="3" id="KW-0804">Transcription</keyword>
<dbReference type="GO" id="GO:0003677">
    <property type="term" value="F:DNA binding"/>
    <property type="evidence" value="ECO:0007669"/>
    <property type="project" value="UniProtKB-KW"/>
</dbReference>
<dbReference type="EMBL" id="CP031198">
    <property type="protein sequence ID" value="QCZ53942.1"/>
    <property type="molecule type" value="Genomic_DNA"/>
</dbReference>
<dbReference type="Proteomes" id="UP000307074">
    <property type="component" value="Chromosome"/>
</dbReference>
<evidence type="ECO:0000313" key="7">
    <source>
        <dbReference type="Proteomes" id="UP000307074"/>
    </source>
</evidence>
<evidence type="ECO:0000313" key="5">
    <source>
        <dbReference type="EMBL" id="QCZ53942.1"/>
    </source>
</evidence>
<dbReference type="EMBL" id="QFDK01000003">
    <property type="protein sequence ID" value="TOZ04977.1"/>
    <property type="molecule type" value="Genomic_DNA"/>
</dbReference>
<dbReference type="RefSeq" id="WP_015474214.1">
    <property type="nucleotide sequence ID" value="NZ_BBOW01000088.1"/>
</dbReference>
<accession>A0A0D0GZM0</accession>
<evidence type="ECO:0000256" key="3">
    <source>
        <dbReference type="ARBA" id="ARBA00023163"/>
    </source>
</evidence>
<dbReference type="Proteomes" id="UP000785759">
    <property type="component" value="Unassembled WGS sequence"/>
</dbReference>
<organism evidence="5 7">
    <name type="scientific">Levilactobacillus brevis</name>
    <name type="common">Lactobacillus brevis</name>
    <dbReference type="NCBI Taxonomy" id="1580"/>
    <lineage>
        <taxon>Bacteria</taxon>
        <taxon>Bacillati</taxon>
        <taxon>Bacillota</taxon>
        <taxon>Bacilli</taxon>
        <taxon>Lactobacillales</taxon>
        <taxon>Lactobacillaceae</taxon>
        <taxon>Levilactobacillus</taxon>
    </lineage>
</organism>
<dbReference type="SMART" id="SM00347">
    <property type="entry name" value="HTH_MARR"/>
    <property type="match status" value="1"/>
</dbReference>
<reference evidence="5 7" key="2">
    <citation type="submission" date="2018-07" db="EMBL/GenBank/DDBJ databases">
        <authorList>
            <person name="Feyereisen M."/>
        </authorList>
    </citation>
    <scope>NUCLEOTIDE SEQUENCE [LARGE SCALE GENOMIC DNA]</scope>
    <source>
        <strain evidence="5 7">UCCLBBS449</strain>
    </source>
</reference>
<keyword evidence="1" id="KW-0805">Transcription regulation</keyword>
<dbReference type="InterPro" id="IPR036390">
    <property type="entry name" value="WH_DNA-bd_sf"/>
</dbReference>
<proteinExistence type="predicted"/>
<evidence type="ECO:0000313" key="6">
    <source>
        <dbReference type="EMBL" id="TOZ04977.1"/>
    </source>
</evidence>
<dbReference type="Gene3D" id="1.10.10.10">
    <property type="entry name" value="Winged helix-like DNA-binding domain superfamily/Winged helix DNA-binding domain"/>
    <property type="match status" value="1"/>
</dbReference>
<dbReference type="PROSITE" id="PS01117">
    <property type="entry name" value="HTH_MARR_1"/>
    <property type="match status" value="1"/>
</dbReference>
<protein>
    <submittedName>
        <fullName evidence="5">Transcriptional regulator</fullName>
    </submittedName>
</protein>
<dbReference type="InterPro" id="IPR039422">
    <property type="entry name" value="MarR/SlyA-like"/>
</dbReference>
<dbReference type="GO" id="GO:0006950">
    <property type="term" value="P:response to stress"/>
    <property type="evidence" value="ECO:0007669"/>
    <property type="project" value="TreeGrafter"/>
</dbReference>
<dbReference type="PANTHER" id="PTHR33164">
    <property type="entry name" value="TRANSCRIPTIONAL REGULATOR, MARR FAMILY"/>
    <property type="match status" value="1"/>
</dbReference>
<name>A0A0D0GZM0_LEVBR</name>